<dbReference type="AlphaFoldDB" id="V5WFZ1"/>
<keyword evidence="2" id="KW-1185">Reference proteome</keyword>
<organism evidence="1 2">
    <name type="scientific">Salinispira pacifica</name>
    <dbReference type="NCBI Taxonomy" id="1307761"/>
    <lineage>
        <taxon>Bacteria</taxon>
        <taxon>Pseudomonadati</taxon>
        <taxon>Spirochaetota</taxon>
        <taxon>Spirochaetia</taxon>
        <taxon>Spirochaetales</taxon>
        <taxon>Spirochaetaceae</taxon>
        <taxon>Salinispira</taxon>
    </lineage>
</organism>
<name>V5WFZ1_9SPIO</name>
<sequence>MIRILPIVYFGGEGPQLDSESCGVVILASPESFNIQILKDFRDGCRS</sequence>
<evidence type="ECO:0000313" key="1">
    <source>
        <dbReference type="EMBL" id="AHC14713.1"/>
    </source>
</evidence>
<dbReference type="HOGENOM" id="CLU_3173005_0_0_12"/>
<dbReference type="STRING" id="1307761.L21SP2_1314"/>
<protein>
    <submittedName>
        <fullName evidence="1">Uncharacterized protein</fullName>
    </submittedName>
</protein>
<dbReference type="Proteomes" id="UP000018680">
    <property type="component" value="Chromosome"/>
</dbReference>
<dbReference type="EMBL" id="CP006939">
    <property type="protein sequence ID" value="AHC14713.1"/>
    <property type="molecule type" value="Genomic_DNA"/>
</dbReference>
<proteinExistence type="predicted"/>
<dbReference type="KEGG" id="slr:L21SP2_1314"/>
<accession>V5WFZ1</accession>
<evidence type="ECO:0000313" key="2">
    <source>
        <dbReference type="Proteomes" id="UP000018680"/>
    </source>
</evidence>
<gene>
    <name evidence="1" type="ORF">L21SP2_1314</name>
</gene>
<reference evidence="1 2" key="1">
    <citation type="journal article" date="2015" name="Stand. Genomic Sci.">
        <title>Complete genome sequence and description of Salinispira pacifica gen. nov., sp. nov., a novel spirochaete isolated form a hypersaline microbial mat.</title>
        <authorList>
            <person name="Ben Hania W."/>
            <person name="Joseph M."/>
            <person name="Schumann P."/>
            <person name="Bunk B."/>
            <person name="Fiebig A."/>
            <person name="Sproer C."/>
            <person name="Klenk H.P."/>
            <person name="Fardeau M.L."/>
            <person name="Spring S."/>
        </authorList>
    </citation>
    <scope>NUCLEOTIDE SEQUENCE [LARGE SCALE GENOMIC DNA]</scope>
    <source>
        <strain evidence="1 2">L21-RPul-D2</strain>
    </source>
</reference>